<evidence type="ECO:0000313" key="2">
    <source>
        <dbReference type="Proteomes" id="UP001500034"/>
    </source>
</evidence>
<accession>A0ABP7RSY0</accession>
<gene>
    <name evidence="1" type="ORF">GCM10022384_55680</name>
</gene>
<proteinExistence type="predicted"/>
<dbReference type="Proteomes" id="UP001500034">
    <property type="component" value="Unassembled WGS sequence"/>
</dbReference>
<evidence type="ECO:0000313" key="1">
    <source>
        <dbReference type="EMBL" id="GAA4001679.1"/>
    </source>
</evidence>
<sequence length="99" mass="10598">MSTYNFHGPVTSGQTSIGDNNQNLFIGNLDELVQRVRAEQPGQAEEAERVRDEIALATAENRPVDRGRVQDWLAAIRESAAAGSGVLALVTALTAHLGL</sequence>
<reference evidence="2" key="1">
    <citation type="journal article" date="2019" name="Int. J. Syst. Evol. Microbiol.">
        <title>The Global Catalogue of Microorganisms (GCM) 10K type strain sequencing project: providing services to taxonomists for standard genome sequencing and annotation.</title>
        <authorList>
            <consortium name="The Broad Institute Genomics Platform"/>
            <consortium name="The Broad Institute Genome Sequencing Center for Infectious Disease"/>
            <person name="Wu L."/>
            <person name="Ma J."/>
        </authorList>
    </citation>
    <scope>NUCLEOTIDE SEQUENCE [LARGE SCALE GENOMIC DNA]</scope>
    <source>
        <strain evidence="2">JCM 17027</strain>
    </source>
</reference>
<name>A0ABP7RSY0_9ACTN</name>
<dbReference type="EMBL" id="BAABCQ010000146">
    <property type="protein sequence ID" value="GAA4001679.1"/>
    <property type="molecule type" value="Genomic_DNA"/>
</dbReference>
<keyword evidence="2" id="KW-1185">Reference proteome</keyword>
<comment type="caution">
    <text evidence="1">The sequence shown here is derived from an EMBL/GenBank/DDBJ whole genome shotgun (WGS) entry which is preliminary data.</text>
</comment>
<protein>
    <submittedName>
        <fullName evidence="1">Uncharacterized protein</fullName>
    </submittedName>
</protein>
<organism evidence="1 2">
    <name type="scientific">Streptomyces marokkonensis</name>
    <dbReference type="NCBI Taxonomy" id="324855"/>
    <lineage>
        <taxon>Bacteria</taxon>
        <taxon>Bacillati</taxon>
        <taxon>Actinomycetota</taxon>
        <taxon>Actinomycetes</taxon>
        <taxon>Kitasatosporales</taxon>
        <taxon>Streptomycetaceae</taxon>
        <taxon>Streptomyces</taxon>
    </lineage>
</organism>
<dbReference type="RefSeq" id="WP_345596108.1">
    <property type="nucleotide sequence ID" value="NZ_BAABCQ010000146.1"/>
</dbReference>